<dbReference type="Proteomes" id="UP000464330">
    <property type="component" value="Plasmid unnamed2"/>
</dbReference>
<evidence type="ECO:0000256" key="1">
    <source>
        <dbReference type="SAM" id="Phobius"/>
    </source>
</evidence>
<keyword evidence="1" id="KW-0472">Membrane</keyword>
<feature type="transmembrane region" description="Helical" evidence="1">
    <location>
        <begin position="33"/>
        <end position="52"/>
    </location>
</feature>
<dbReference type="InterPro" id="IPR025608">
    <property type="entry name" value="TcpE"/>
</dbReference>
<protein>
    <submittedName>
        <fullName evidence="2">TcpE family protein</fullName>
    </submittedName>
</protein>
<feature type="transmembrane region" description="Helical" evidence="1">
    <location>
        <begin position="64"/>
        <end position="82"/>
    </location>
</feature>
<keyword evidence="1" id="KW-1133">Transmembrane helix</keyword>
<keyword evidence="1" id="KW-0812">Transmembrane</keyword>
<dbReference type="RefSeq" id="WP_172424010.1">
    <property type="nucleotide sequence ID" value="NZ_CP019720.1"/>
</dbReference>
<dbReference type="AlphaFoldDB" id="A0A6C0R007"/>
<name>A0A6C0R007_9BACL</name>
<dbReference type="Pfam" id="PF12648">
    <property type="entry name" value="TcpE"/>
    <property type="match status" value="1"/>
</dbReference>
<evidence type="ECO:0000313" key="2">
    <source>
        <dbReference type="EMBL" id="QHZ54140.1"/>
    </source>
</evidence>
<keyword evidence="2" id="KW-0614">Plasmid</keyword>
<organism evidence="2 3">
    <name type="scientific">Paenibacillus larvae subsp. larvae</name>
    <dbReference type="NCBI Taxonomy" id="147375"/>
    <lineage>
        <taxon>Bacteria</taxon>
        <taxon>Bacillati</taxon>
        <taxon>Bacillota</taxon>
        <taxon>Bacilli</taxon>
        <taxon>Bacillales</taxon>
        <taxon>Paenibacillaceae</taxon>
        <taxon>Paenibacillus</taxon>
    </lineage>
</organism>
<reference evidence="2 3" key="1">
    <citation type="journal article" date="2020" name="Int. J. Med. Microbiol.">
        <title>Discovery of Paenibacillus larvae ERIC V: Phenotypic and genomic comparison to genotypes ERIC I-IV reveal different inventories of virulence factors which correlate with epidemiological prevalences of American Foulbrood.</title>
        <authorList>
            <person name="Beims H."/>
            <person name="Bunk B."/>
            <person name="Erler S."/>
            <person name="Mohr K.I."/>
            <person name="Sproer C."/>
            <person name="Pradella S."/>
            <person name="Gunther G."/>
            <person name="Rohde M."/>
            <person name="von der Ohe W."/>
            <person name="Steinert M."/>
        </authorList>
    </citation>
    <scope>NUCLEOTIDE SEQUENCE [LARGE SCALE GENOMIC DNA]</scope>
    <source>
        <strain evidence="2">Eric_V</strain>
        <plasmid evidence="2">unnamed2</plasmid>
    </source>
</reference>
<dbReference type="EMBL" id="CP019720">
    <property type="protein sequence ID" value="QHZ54140.1"/>
    <property type="molecule type" value="Genomic_DNA"/>
</dbReference>
<gene>
    <name evidence="2" type="ORF">ERICV_05156</name>
</gene>
<geneLocation type="plasmid" evidence="2 3">
    <name>unnamed2</name>
</geneLocation>
<accession>A0A6C0R007</accession>
<sequence>MRGENFTGEFKFPIKLYKIWIFEFADGVEVRKLLFGGTVGFLMIVFFIYMGIHSSSNVLHFIKNNWLILLILFPSAITLLVFNMKYDNKPVLAFFRDRVLFYLTRNKVFEHFEEVITKQRDSEFSYEKFRKGGR</sequence>
<proteinExistence type="predicted"/>
<evidence type="ECO:0000313" key="3">
    <source>
        <dbReference type="Proteomes" id="UP000464330"/>
    </source>
</evidence>